<dbReference type="SUPFAM" id="SSF48371">
    <property type="entry name" value="ARM repeat"/>
    <property type="match status" value="1"/>
</dbReference>
<evidence type="ECO:0008006" key="11">
    <source>
        <dbReference type="Google" id="ProtNLM"/>
    </source>
</evidence>
<accession>A0A087GKP7</accession>
<protein>
    <recommendedName>
        <fullName evidence="11">RNA polymerase II-associated protein 1 C-terminal domain-containing protein</fullName>
    </recommendedName>
</protein>
<dbReference type="OMA" id="RGGFWKY"/>
<dbReference type="Proteomes" id="UP000029120">
    <property type="component" value="Chromosome 7"/>
</dbReference>
<organism evidence="9 10">
    <name type="scientific">Arabis alpina</name>
    <name type="common">Alpine rock-cress</name>
    <dbReference type="NCBI Taxonomy" id="50452"/>
    <lineage>
        <taxon>Eukaryota</taxon>
        <taxon>Viridiplantae</taxon>
        <taxon>Streptophyta</taxon>
        <taxon>Embryophyta</taxon>
        <taxon>Tracheophyta</taxon>
        <taxon>Spermatophyta</taxon>
        <taxon>Magnoliopsida</taxon>
        <taxon>eudicotyledons</taxon>
        <taxon>Gunneridae</taxon>
        <taxon>Pentapetalae</taxon>
        <taxon>rosids</taxon>
        <taxon>malvids</taxon>
        <taxon>Brassicales</taxon>
        <taxon>Brassicaceae</taxon>
        <taxon>Arabideae</taxon>
        <taxon>Arabis</taxon>
    </lineage>
</organism>
<reference evidence="10" key="1">
    <citation type="journal article" date="2015" name="Nat. Plants">
        <title>Genome expansion of Arabis alpina linked with retrotransposition and reduced symmetric DNA methylation.</title>
        <authorList>
            <person name="Willing E.M."/>
            <person name="Rawat V."/>
            <person name="Mandakova T."/>
            <person name="Maumus F."/>
            <person name="James G.V."/>
            <person name="Nordstroem K.J."/>
            <person name="Becker C."/>
            <person name="Warthmann N."/>
            <person name="Chica C."/>
            <person name="Szarzynska B."/>
            <person name="Zytnicki M."/>
            <person name="Albani M.C."/>
            <person name="Kiefer C."/>
            <person name="Bergonzi S."/>
            <person name="Castaings L."/>
            <person name="Mateos J.L."/>
            <person name="Berns M.C."/>
            <person name="Bujdoso N."/>
            <person name="Piofczyk T."/>
            <person name="de Lorenzo L."/>
            <person name="Barrero-Sicilia C."/>
            <person name="Mateos I."/>
            <person name="Piednoel M."/>
            <person name="Hagmann J."/>
            <person name="Chen-Min-Tao R."/>
            <person name="Iglesias-Fernandez R."/>
            <person name="Schuster S.C."/>
            <person name="Alonso-Blanco C."/>
            <person name="Roudier F."/>
            <person name="Carbonero P."/>
            <person name="Paz-Ares J."/>
            <person name="Davis S.J."/>
            <person name="Pecinka A."/>
            <person name="Quesneville H."/>
            <person name="Colot V."/>
            <person name="Lysak M.A."/>
            <person name="Weigel D."/>
            <person name="Coupland G."/>
            <person name="Schneeberger K."/>
        </authorList>
    </citation>
    <scope>NUCLEOTIDE SEQUENCE [LARGE SCALE GENOMIC DNA]</scope>
    <source>
        <strain evidence="10">cv. Pajares</strain>
    </source>
</reference>
<evidence type="ECO:0000256" key="4">
    <source>
        <dbReference type="ARBA" id="ARBA00023242"/>
    </source>
</evidence>
<dbReference type="OrthoDB" id="348201at2759"/>
<feature type="compositionally biased region" description="Acidic residues" evidence="5">
    <location>
        <begin position="80"/>
        <end position="90"/>
    </location>
</feature>
<keyword evidence="3" id="KW-0804">Transcription</keyword>
<dbReference type="Pfam" id="PF25766">
    <property type="entry name" value="TPR_RPAP1"/>
    <property type="match status" value="1"/>
</dbReference>
<dbReference type="InterPro" id="IPR055326">
    <property type="entry name" value="MINIYO"/>
</dbReference>
<comment type="subcellular location">
    <subcellularLocation>
        <location evidence="1">Nucleus</location>
    </subcellularLocation>
</comment>
<feature type="domain" description="RPAP1 N-terminal" evidence="7">
    <location>
        <begin position="226"/>
        <end position="269"/>
    </location>
</feature>
<evidence type="ECO:0000313" key="10">
    <source>
        <dbReference type="Proteomes" id="UP000029120"/>
    </source>
</evidence>
<evidence type="ECO:0000313" key="9">
    <source>
        <dbReference type="EMBL" id="KFK30449.1"/>
    </source>
</evidence>
<name>A0A087GKP7_ARAAL</name>
<gene>
    <name evidence="9" type="ordered locus">AALP_Aa7g262400</name>
</gene>
<feature type="region of interest" description="Disordered" evidence="5">
    <location>
        <begin position="177"/>
        <end position="226"/>
    </location>
</feature>
<dbReference type="EMBL" id="CM002875">
    <property type="protein sequence ID" value="KFK30449.1"/>
    <property type="molecule type" value="Genomic_DNA"/>
</dbReference>
<feature type="compositionally biased region" description="Basic and acidic residues" evidence="5">
    <location>
        <begin position="180"/>
        <end position="196"/>
    </location>
</feature>
<dbReference type="InterPro" id="IPR057989">
    <property type="entry name" value="TPR_RPAP1/MINIYO-like"/>
</dbReference>
<feature type="domain" description="RPAP1 C-terminal" evidence="6">
    <location>
        <begin position="348"/>
        <end position="426"/>
    </location>
</feature>
<evidence type="ECO:0000259" key="8">
    <source>
        <dbReference type="Pfam" id="PF25766"/>
    </source>
</evidence>
<evidence type="ECO:0000259" key="7">
    <source>
        <dbReference type="Pfam" id="PF08621"/>
    </source>
</evidence>
<proteinExistence type="inferred from homology"/>
<evidence type="ECO:0000256" key="1">
    <source>
        <dbReference type="ARBA" id="ARBA00004123"/>
    </source>
</evidence>
<evidence type="ECO:0000259" key="6">
    <source>
        <dbReference type="Pfam" id="PF08620"/>
    </source>
</evidence>
<dbReference type="Pfam" id="PF08620">
    <property type="entry name" value="RPAP1_C"/>
    <property type="match status" value="1"/>
</dbReference>
<feature type="region of interest" description="Disordered" evidence="5">
    <location>
        <begin position="32"/>
        <end position="109"/>
    </location>
</feature>
<dbReference type="InterPro" id="IPR013929">
    <property type="entry name" value="RPAP1_C"/>
</dbReference>
<dbReference type="Pfam" id="PF08621">
    <property type="entry name" value="RPAP1_N"/>
    <property type="match status" value="1"/>
</dbReference>
<evidence type="ECO:0000256" key="5">
    <source>
        <dbReference type="SAM" id="MobiDB-lite"/>
    </source>
</evidence>
<keyword evidence="4" id="KW-0539">Nucleus</keyword>
<dbReference type="InterPro" id="IPR013930">
    <property type="entry name" value="RPAP1_N"/>
</dbReference>
<dbReference type="InterPro" id="IPR016024">
    <property type="entry name" value="ARM-type_fold"/>
</dbReference>
<dbReference type="GO" id="GO:0030154">
    <property type="term" value="P:cell differentiation"/>
    <property type="evidence" value="ECO:0007669"/>
    <property type="project" value="EnsemblPlants"/>
</dbReference>
<feature type="compositionally biased region" description="Polar residues" evidence="5">
    <location>
        <begin position="208"/>
        <end position="224"/>
    </location>
</feature>
<evidence type="ECO:0000256" key="3">
    <source>
        <dbReference type="ARBA" id="ARBA00023163"/>
    </source>
</evidence>
<comment type="similarity">
    <text evidence="2">Belongs to the RPAP1 family.</text>
</comment>
<dbReference type="PANTHER" id="PTHR47605">
    <property type="entry name" value="TRANSCRIPTIONAL ELONGATION REGULATOR MINIYO"/>
    <property type="match status" value="1"/>
</dbReference>
<evidence type="ECO:0000256" key="2">
    <source>
        <dbReference type="ARBA" id="ARBA00009953"/>
    </source>
</evidence>
<dbReference type="Gramene" id="KFK30449">
    <property type="protein sequence ID" value="KFK30449"/>
    <property type="gene ID" value="AALP_AA7G262400"/>
</dbReference>
<keyword evidence="10" id="KW-1185">Reference proteome</keyword>
<dbReference type="PANTHER" id="PTHR47605:SF2">
    <property type="entry name" value="TRANSCRIPTIONAL ELONGATION REGULATOR MINIYO"/>
    <property type="match status" value="1"/>
</dbReference>
<dbReference type="GO" id="GO:0005634">
    <property type="term" value="C:nucleus"/>
    <property type="evidence" value="ECO:0007669"/>
    <property type="project" value="EnsemblPlants"/>
</dbReference>
<feature type="domain" description="RPAP1/MINIYO-like TPR repeats" evidence="8">
    <location>
        <begin position="1230"/>
        <end position="1412"/>
    </location>
</feature>
<sequence>MEQSSERLNPKEKHPEINVFATASSLVGSIVEKGISENQPPSKPLPLRPTVLSFPVARHRSHGPHWSPVGSRSQPKDTNVDDNEEEEEEGFMNADSISAFAKPLQRKEKKDMELKKWKEMLDPTSTYNRHESKRVNKVTMIPHSVASAADAATTPMDVDNGNILLAKKSESLAEFSMPSDQREIVSDEAKGSEERISYSSSPPLPVAFSSSNGLGTRQPSSSLESEIDVENHARLQTMSPEEIAEAQAELLEKMDPALLNILKKRGQDKAKKIKHSMPGGSNANEETKNLRTEGHFFRPDIHSRLQAVTPSASETAAIPKERSVVQNSVLAQGFVWDAWTERVEAARDLRFSFEGNVVEDDVVPAAETSENWSGVGSAAERDFLRTEGDPGAAGYTIKEAIALARSVIPGQRCLALQLLASVLHKALYKLCESRTGYTREEKDKFTDWEAIWAYALGPEPELVLALRMALDDNHSSVVLACVKVIQCLLSCSLNENFFDILENMGPHGKDIFTAPVFRSKSEIDLGFLRGCYWKYSAKPSNIVPFREEIMDDGTEDTETIQKDVFVAGQDVVAGLVRMDILPRIYHLLETEPTAALADSLISVTIAIARHSPKCTNAILKYPKFVQTIVKIFKFNKRMDVLPSQINSVRLLKVLARYDKSTCMEFVKNETLNTATWHLFQFTSSLESWVKLGKQNCKLSSDLMVEQLRFWKVCIQSGCCISRFPELFPALCLWLSCPSFEKLMEKNLICEFTSVSKEAYLVLEAFAETLPSMHSQNIPRNESGAWDWSYVSPMIDTALSWITMAPQLLEWERGIESVSVSSTSLLWLYSAVMRTISKFLEKISAHEEEEPLLWLPEFVPKIGLAIIKHKLLSFSVADKSRCGKDSSRCSSFMEFLCVLREQSQDEELVLASVSCLHGLTRTIVSIQALIESARSKMKTPPQGSVSTRDESVLSKGILTESLADLTTVWSSFKDSIASDWPIIQSIEIHKRGGLAPGVGLGWGASSGGFWSTRVLLAQADAGLLSLFLNISQMDSLNDQGSVYLMDKMNSALAMCLIAGPRDHLLVEKAFDYVLEPHALEHLACLIKSNKRTVTFEWKGNEWDYHRMSNVLASHFRLRWLHPKKKSKAENGDSGVRKGAVGLETIHEDGEMPNVSTQDQKSDSLVIEWAHQRMPLPPHWFLSSISAVPGGKISAGPSESTELLEVAKAGVFFLAGLESSSGLGSLPSPVVSVPLVWKFHALSTVLLVGMDIIEDQNTRNLYSYLQELYGQVLDETRQNQRGIELLRFKSDIHENYSTFLEMLVEQYAAVSYGDLLYGRQMSTYLHQCVEPSIRLSAWTALSNARVLELLPSLDKCLGEAEGYLEPVEENDGVLEAYLKSWTSGALDRAATRGSVAFTIVLHHFSSLVFHNQAKDKTSLRNKIVKSLVRDISKTQHGQRMMVDLVRYSKRCANAMEDEEDRNETERRLEVLKVACEGNSSLLSQLEQLKSALSGVSHRE</sequence>
<dbReference type="eggNOG" id="KOG4732">
    <property type="taxonomic scope" value="Eukaryota"/>
</dbReference>